<proteinExistence type="predicted"/>
<feature type="compositionally biased region" description="Basic and acidic residues" evidence="3">
    <location>
        <begin position="157"/>
        <end position="166"/>
    </location>
</feature>
<dbReference type="SMART" id="SM01191">
    <property type="entry name" value="ENT"/>
    <property type="match status" value="1"/>
</dbReference>
<name>A0AAW2YPK4_9EUKA</name>
<keyword evidence="2" id="KW-0539">Nucleus</keyword>
<dbReference type="GO" id="GO:0005634">
    <property type="term" value="C:nucleus"/>
    <property type="evidence" value="ECO:0007669"/>
    <property type="project" value="UniProtKB-SubCell"/>
</dbReference>
<evidence type="ECO:0000256" key="2">
    <source>
        <dbReference type="ARBA" id="ARBA00023242"/>
    </source>
</evidence>
<protein>
    <recommendedName>
        <fullName evidence="4">ENT domain-containing protein</fullName>
    </recommendedName>
</protein>
<comment type="caution">
    <text evidence="5">The sequence shown here is derived from an EMBL/GenBank/DDBJ whole genome shotgun (WGS) entry which is preliminary data.</text>
</comment>
<dbReference type="PANTHER" id="PTHR33432">
    <property type="entry name" value="PROTEIN EMSY-LIKE 4"/>
    <property type="match status" value="1"/>
</dbReference>
<feature type="region of interest" description="Disordered" evidence="3">
    <location>
        <begin position="78"/>
        <end position="224"/>
    </location>
</feature>
<organism evidence="5 6">
    <name type="scientific">Acrasis kona</name>
    <dbReference type="NCBI Taxonomy" id="1008807"/>
    <lineage>
        <taxon>Eukaryota</taxon>
        <taxon>Discoba</taxon>
        <taxon>Heterolobosea</taxon>
        <taxon>Tetramitia</taxon>
        <taxon>Eutetramitia</taxon>
        <taxon>Acrasidae</taxon>
        <taxon>Acrasis</taxon>
    </lineage>
</organism>
<dbReference type="EMBL" id="JAOPGA020000476">
    <property type="protein sequence ID" value="KAL0478868.1"/>
    <property type="molecule type" value="Genomic_DNA"/>
</dbReference>
<evidence type="ECO:0000259" key="4">
    <source>
        <dbReference type="PROSITE" id="PS51138"/>
    </source>
</evidence>
<evidence type="ECO:0000256" key="3">
    <source>
        <dbReference type="SAM" id="MobiDB-lite"/>
    </source>
</evidence>
<feature type="domain" description="ENT" evidence="4">
    <location>
        <begin position="11"/>
        <end position="95"/>
    </location>
</feature>
<dbReference type="PROSITE" id="PS51138">
    <property type="entry name" value="ENT"/>
    <property type="match status" value="1"/>
</dbReference>
<dbReference type="GO" id="GO:0050832">
    <property type="term" value="P:defense response to fungus"/>
    <property type="evidence" value="ECO:0007669"/>
    <property type="project" value="InterPro"/>
</dbReference>
<dbReference type="AlphaFoldDB" id="A0AAW2YPK4"/>
<dbReference type="SUPFAM" id="SSF158639">
    <property type="entry name" value="ENT-like"/>
    <property type="match status" value="1"/>
</dbReference>
<evidence type="ECO:0000256" key="1">
    <source>
        <dbReference type="ARBA" id="ARBA00004123"/>
    </source>
</evidence>
<dbReference type="InterPro" id="IPR005491">
    <property type="entry name" value="ENT_dom"/>
</dbReference>
<gene>
    <name evidence="5" type="ORF">AKO1_010715</name>
</gene>
<reference evidence="5 6" key="1">
    <citation type="submission" date="2024-03" db="EMBL/GenBank/DDBJ databases">
        <title>The Acrasis kona genome and developmental transcriptomes reveal deep origins of eukaryotic multicellular pathways.</title>
        <authorList>
            <person name="Sheikh S."/>
            <person name="Fu C.-J."/>
            <person name="Brown M.W."/>
            <person name="Baldauf S.L."/>
        </authorList>
    </citation>
    <scope>NUCLEOTIDE SEQUENCE [LARGE SCALE GENOMIC DNA]</scope>
    <source>
        <strain evidence="5 6">ATCC MYA-3509</strain>
    </source>
</reference>
<feature type="compositionally biased region" description="Basic and acidic residues" evidence="3">
    <location>
        <begin position="85"/>
        <end position="99"/>
    </location>
</feature>
<dbReference type="Proteomes" id="UP001431209">
    <property type="component" value="Unassembled WGS sequence"/>
</dbReference>
<dbReference type="PANTHER" id="PTHR33432:SF27">
    <property type="entry name" value="PROTEIN EMSY-LIKE 3"/>
    <property type="match status" value="1"/>
</dbReference>
<comment type="subcellular location">
    <subcellularLocation>
        <location evidence="1">Nucleus</location>
    </subcellularLocation>
</comment>
<dbReference type="InterPro" id="IPR033485">
    <property type="entry name" value="EMSY-LIKE_plant"/>
</dbReference>
<feature type="compositionally biased region" description="Acidic residues" evidence="3">
    <location>
        <begin position="196"/>
        <end position="210"/>
    </location>
</feature>
<dbReference type="Pfam" id="PF03735">
    <property type="entry name" value="ENT"/>
    <property type="match status" value="1"/>
</dbReference>
<evidence type="ECO:0000313" key="5">
    <source>
        <dbReference type="EMBL" id="KAL0478868.1"/>
    </source>
</evidence>
<keyword evidence="6" id="KW-1185">Reference proteome</keyword>
<sequence>MVSKSDENGDMHSQLRHLETTAYSAVVSAVRAQGELTWEKQKIIDRLRDIFHISSESHHAEVARAEADTLIQQISASVSGHTITPHRDESELKYAKSTDTESESDNEHTKRRASTKGRGSIGGKQPAKKRARKNVKKHEEEPVTTSEPKKKRAKKPTKLEDPHVEEQQPVQPPPPKADSPKPEEEEEDLDSKSNTEIEEIADKEDTEIEELQERLKSTSDPDIRQSIMAALKPKRVRLDKLIEQIQKRNPGN</sequence>
<feature type="compositionally biased region" description="Basic residues" evidence="3">
    <location>
        <begin position="126"/>
        <end position="136"/>
    </location>
</feature>
<evidence type="ECO:0000313" key="6">
    <source>
        <dbReference type="Proteomes" id="UP001431209"/>
    </source>
</evidence>
<dbReference type="InterPro" id="IPR036142">
    <property type="entry name" value="ENT_dom-like_sf"/>
</dbReference>
<dbReference type="Gene3D" id="1.10.1240.40">
    <property type="entry name" value="ENT domain"/>
    <property type="match status" value="1"/>
</dbReference>
<accession>A0AAW2YPK4</accession>
<feature type="compositionally biased region" description="Basic and acidic residues" evidence="3">
    <location>
        <begin position="211"/>
        <end position="223"/>
    </location>
</feature>